<keyword evidence="2 12" id="KW-0645">Protease</keyword>
<evidence type="ECO:0000256" key="7">
    <source>
        <dbReference type="ARBA" id="ARBA00023157"/>
    </source>
</evidence>
<keyword evidence="3 10" id="KW-0732">Signal</keyword>
<feature type="chain" id="PRO_5009197624" evidence="10">
    <location>
        <begin position="30"/>
        <end position="357"/>
    </location>
</feature>
<gene>
    <name evidence="12" type="ORF">AN221_17835</name>
</gene>
<accession>A0A1E7LSU9</accession>
<comment type="caution">
    <text evidence="12">The sequence shown here is derived from an EMBL/GenBank/DDBJ whole genome shotgun (WGS) entry which is preliminary data.</text>
</comment>
<dbReference type="Gene3D" id="3.30.300.50">
    <property type="match status" value="2"/>
</dbReference>
<dbReference type="InterPro" id="IPR043504">
    <property type="entry name" value="Peptidase_S1_PA_chymotrypsin"/>
</dbReference>
<comment type="similarity">
    <text evidence="1">Belongs to the peptidase S1 family.</text>
</comment>
<dbReference type="Gene3D" id="2.40.10.10">
    <property type="entry name" value="Trypsin-like serine proteases"/>
    <property type="match status" value="2"/>
</dbReference>
<evidence type="ECO:0000256" key="2">
    <source>
        <dbReference type="ARBA" id="ARBA00022670"/>
    </source>
</evidence>
<evidence type="ECO:0000259" key="11">
    <source>
        <dbReference type="Pfam" id="PF02983"/>
    </source>
</evidence>
<dbReference type="OrthoDB" id="8781117at2"/>
<dbReference type="GO" id="GO:0005576">
    <property type="term" value="C:extracellular region"/>
    <property type="evidence" value="ECO:0007669"/>
    <property type="project" value="InterPro"/>
</dbReference>
<evidence type="ECO:0000256" key="6">
    <source>
        <dbReference type="ARBA" id="ARBA00023145"/>
    </source>
</evidence>
<dbReference type="InterPro" id="IPR018114">
    <property type="entry name" value="TRYPSIN_HIS"/>
</dbReference>
<evidence type="ECO:0000256" key="5">
    <source>
        <dbReference type="ARBA" id="ARBA00022825"/>
    </source>
</evidence>
<keyword evidence="7 9" id="KW-1015">Disulfide bond</keyword>
<dbReference type="InterPro" id="IPR004236">
    <property type="entry name" value="Pept_S1_alpha_lytic"/>
</dbReference>
<evidence type="ECO:0000256" key="3">
    <source>
        <dbReference type="ARBA" id="ARBA00022729"/>
    </source>
</evidence>
<evidence type="ECO:0000256" key="1">
    <source>
        <dbReference type="ARBA" id="ARBA00007664"/>
    </source>
</evidence>
<dbReference type="InterPro" id="IPR033116">
    <property type="entry name" value="TRYPSIN_SER"/>
</dbReference>
<feature type="active site" description="Charge relay system" evidence="8">
    <location>
        <position position="203"/>
    </location>
</feature>
<dbReference type="GO" id="GO:0006508">
    <property type="term" value="P:proteolysis"/>
    <property type="evidence" value="ECO:0007669"/>
    <property type="project" value="UniProtKB-KW"/>
</dbReference>
<feature type="disulfide bond" evidence="9">
    <location>
        <begin position="307"/>
        <end position="333"/>
    </location>
</feature>
<dbReference type="PATRIC" id="fig|518642.7.peg.4527"/>
<proteinExistence type="inferred from homology"/>
<dbReference type="EMBL" id="LJGZ01000087">
    <property type="protein sequence ID" value="OEV19275.1"/>
    <property type="molecule type" value="Genomic_DNA"/>
</dbReference>
<keyword evidence="5" id="KW-0720">Serine protease</keyword>
<evidence type="ECO:0000256" key="10">
    <source>
        <dbReference type="SAM" id="SignalP"/>
    </source>
</evidence>
<dbReference type="AlphaFoldDB" id="A0A1E7LSU9"/>
<dbReference type="PROSITE" id="PS00134">
    <property type="entry name" value="TRYPSIN_HIS"/>
    <property type="match status" value="1"/>
</dbReference>
<feature type="domain" description="Peptidase S1A alpha-lytic prodomain" evidence="11">
    <location>
        <begin position="99"/>
        <end position="154"/>
    </location>
</feature>
<organism evidence="12 13">
    <name type="scientific">Streptomyces nanshensis</name>
    <dbReference type="NCBI Taxonomy" id="518642"/>
    <lineage>
        <taxon>Bacteria</taxon>
        <taxon>Bacillati</taxon>
        <taxon>Actinomycetota</taxon>
        <taxon>Actinomycetes</taxon>
        <taxon>Kitasatosporales</taxon>
        <taxon>Streptomycetaceae</taxon>
        <taxon>Streptomyces</taxon>
    </lineage>
</organism>
<sequence>MRRNSRARLSLSLLLVAGALGLGATPATAADVHSAAPTTAAIPSASAYALDAAVERTLGADTAGTYLDSRTGKLVVTVTTDRAEERARATGATVRRVARSAAQLDAAMKTLEAEAKITGTSWGIDPRTNQVAVEADSSVSARDMARLEAVAKRLGGAVSISRVPGVFDREVLGGGAIYGGGSRCSAAFNVTKGGARYFVTAGHCTNISANWSASSGGPVIGVREGTSFPTNDYGIVRYTDGSSPAGTVDLYNGSTQDITSAANAVVGQAIRKSGSTTKVTSGTVTAVNVTVNYSDGPVYGMVRTTACSAGGDSGGAHFAGTVALGIHSGSSGCSGTSGSAIHQPVVEALSAYGVSVY</sequence>
<feature type="active site" description="Charge relay system" evidence="8">
    <location>
        <position position="232"/>
    </location>
</feature>
<evidence type="ECO:0000313" key="13">
    <source>
        <dbReference type="Proteomes" id="UP000175971"/>
    </source>
</evidence>
<feature type="active site" description="Charge relay system" evidence="8">
    <location>
        <position position="313"/>
    </location>
</feature>
<keyword evidence="6" id="KW-0865">Zymogen</keyword>
<evidence type="ECO:0000313" key="12">
    <source>
        <dbReference type="EMBL" id="OEV19275.1"/>
    </source>
</evidence>
<dbReference type="GO" id="GO:0004252">
    <property type="term" value="F:serine-type endopeptidase activity"/>
    <property type="evidence" value="ECO:0007669"/>
    <property type="project" value="InterPro"/>
</dbReference>
<dbReference type="InterPro" id="IPR001316">
    <property type="entry name" value="Pept_S1A_streptogrisin"/>
</dbReference>
<evidence type="ECO:0000256" key="9">
    <source>
        <dbReference type="PIRSR" id="PIRSR001134-2"/>
    </source>
</evidence>
<feature type="disulfide bond" evidence="9">
    <location>
        <begin position="184"/>
        <end position="204"/>
    </location>
</feature>
<reference evidence="12 13" key="1">
    <citation type="journal article" date="2016" name="Front. Microbiol.">
        <title>Comparative Genomics Analysis of Streptomyces Species Reveals Their Adaptation to the Marine Environment and Their Diversity at the Genomic Level.</title>
        <authorList>
            <person name="Tian X."/>
            <person name="Zhang Z."/>
            <person name="Yang T."/>
            <person name="Chen M."/>
            <person name="Li J."/>
            <person name="Chen F."/>
            <person name="Yang J."/>
            <person name="Li W."/>
            <person name="Zhang B."/>
            <person name="Zhang Z."/>
            <person name="Wu J."/>
            <person name="Zhang C."/>
            <person name="Long L."/>
            <person name="Xiao J."/>
        </authorList>
    </citation>
    <scope>NUCLEOTIDE SEQUENCE [LARGE SCALE GENOMIC DNA]</scope>
    <source>
        <strain evidence="12 13">SCSIO M10372</strain>
    </source>
</reference>
<dbReference type="InterPro" id="IPR009003">
    <property type="entry name" value="Peptidase_S1_PA"/>
</dbReference>
<dbReference type="RefSeq" id="WP_070201855.1">
    <property type="nucleotide sequence ID" value="NZ_LJGZ01000087.1"/>
</dbReference>
<protein>
    <submittedName>
        <fullName evidence="12">Serine protease</fullName>
    </submittedName>
</protein>
<dbReference type="InterPro" id="IPR035070">
    <property type="entry name" value="Streptogrisin_prodomain"/>
</dbReference>
<dbReference type="Proteomes" id="UP000175971">
    <property type="component" value="Unassembled WGS sequence"/>
</dbReference>
<evidence type="ECO:0000256" key="8">
    <source>
        <dbReference type="PIRSR" id="PIRSR001134-1"/>
    </source>
</evidence>
<dbReference type="PROSITE" id="PS00135">
    <property type="entry name" value="TRYPSIN_SER"/>
    <property type="match status" value="1"/>
</dbReference>
<dbReference type="SUPFAM" id="SSF50494">
    <property type="entry name" value="Trypsin-like serine proteases"/>
    <property type="match status" value="1"/>
</dbReference>
<dbReference type="CDD" id="cd21112">
    <property type="entry name" value="alphaLP-like"/>
    <property type="match status" value="1"/>
</dbReference>
<name>A0A1E7LSU9_9ACTN</name>
<evidence type="ECO:0000256" key="4">
    <source>
        <dbReference type="ARBA" id="ARBA00022801"/>
    </source>
</evidence>
<dbReference type="PRINTS" id="PR00861">
    <property type="entry name" value="ALYTICPTASE"/>
</dbReference>
<dbReference type="Pfam" id="PF02983">
    <property type="entry name" value="Pro_Al_protease"/>
    <property type="match status" value="1"/>
</dbReference>
<keyword evidence="4" id="KW-0378">Hydrolase</keyword>
<feature type="signal peptide" evidence="10">
    <location>
        <begin position="1"/>
        <end position="29"/>
    </location>
</feature>
<dbReference type="PIRSF" id="PIRSF001134">
    <property type="entry name" value="Streptogrisin"/>
    <property type="match status" value="1"/>
</dbReference>
<keyword evidence="13" id="KW-1185">Reference proteome</keyword>